<gene>
    <name evidence="1" type="ORF">Dpo_20c00120</name>
</gene>
<evidence type="ECO:0000313" key="2">
    <source>
        <dbReference type="Proteomes" id="UP000014216"/>
    </source>
</evidence>
<keyword evidence="2" id="KW-1185">Reference proteome</keyword>
<organism evidence="1 2">
    <name type="scientific">Desulfotignum phosphitoxidans DSM 13687</name>
    <dbReference type="NCBI Taxonomy" id="1286635"/>
    <lineage>
        <taxon>Bacteria</taxon>
        <taxon>Pseudomonadati</taxon>
        <taxon>Thermodesulfobacteriota</taxon>
        <taxon>Desulfobacteria</taxon>
        <taxon>Desulfobacterales</taxon>
        <taxon>Desulfobacteraceae</taxon>
        <taxon>Desulfotignum</taxon>
    </lineage>
</organism>
<dbReference type="AlphaFoldDB" id="S0G0N8"/>
<proteinExistence type="predicted"/>
<dbReference type="Proteomes" id="UP000014216">
    <property type="component" value="Unassembled WGS sequence"/>
</dbReference>
<protein>
    <submittedName>
        <fullName evidence="1">Uncharacterized protein</fullName>
    </submittedName>
</protein>
<dbReference type="OrthoDB" id="5419950at2"/>
<name>S0G0N8_9BACT</name>
<evidence type="ECO:0000313" key="1">
    <source>
        <dbReference type="EMBL" id="EMS77206.1"/>
    </source>
</evidence>
<comment type="caution">
    <text evidence="1">The sequence shown here is derived from an EMBL/GenBank/DDBJ whole genome shotgun (WGS) entry which is preliminary data.</text>
</comment>
<dbReference type="RefSeq" id="WP_006968795.1">
    <property type="nucleotide sequence ID" value="NZ_APJX01000020.1"/>
</dbReference>
<accession>S0G0N8</accession>
<reference evidence="1 2" key="1">
    <citation type="journal article" date="2013" name="Genome Announc.">
        <title>Draft Genome Sequence of Desulfotignum phosphitoxidans DSM 13687 Strain FiPS-3.</title>
        <authorList>
            <person name="Poehlein A."/>
            <person name="Daniel R."/>
            <person name="Simeonova D.D."/>
        </authorList>
    </citation>
    <scope>NUCLEOTIDE SEQUENCE [LARGE SCALE GENOMIC DNA]</scope>
    <source>
        <strain evidence="1 2">DSM 13687</strain>
    </source>
</reference>
<sequence length="135" mass="15349">MLYSGHFSFDEITPSGMERHGYFTCLVKAGTPELALQNFKQRIQIIKEDIKDPLFKDIQVVYVEDIIEIADSPEEAVVTRFQSSDGPFPKSRSCALPLSDTTDIKAYQWVPESDFSTDQKEATGEYKEAVPFLQF</sequence>
<dbReference type="EMBL" id="APJX01000020">
    <property type="protein sequence ID" value="EMS77206.1"/>
    <property type="molecule type" value="Genomic_DNA"/>
</dbReference>